<dbReference type="GO" id="GO:0035102">
    <property type="term" value="C:PRC1 complex"/>
    <property type="evidence" value="ECO:0007669"/>
    <property type="project" value="TreeGrafter"/>
</dbReference>
<dbReference type="SMART" id="SM00184">
    <property type="entry name" value="RING"/>
    <property type="match status" value="1"/>
</dbReference>
<dbReference type="GO" id="GO:0008270">
    <property type="term" value="F:zinc ion binding"/>
    <property type="evidence" value="ECO:0007669"/>
    <property type="project" value="UniProtKB-KW"/>
</dbReference>
<gene>
    <name evidence="8" type="ORF">CUNI_LOCUS5633</name>
</gene>
<dbReference type="PROSITE" id="PS50089">
    <property type="entry name" value="ZF_RING_2"/>
    <property type="match status" value="1"/>
</dbReference>
<feature type="domain" description="RING-type" evidence="7">
    <location>
        <begin position="18"/>
        <end position="57"/>
    </location>
</feature>
<accession>A0A8S3YWR6</accession>
<dbReference type="Proteomes" id="UP000678393">
    <property type="component" value="Unassembled WGS sequence"/>
</dbReference>
<organism evidence="8 9">
    <name type="scientific">Candidula unifasciata</name>
    <dbReference type="NCBI Taxonomy" id="100452"/>
    <lineage>
        <taxon>Eukaryota</taxon>
        <taxon>Metazoa</taxon>
        <taxon>Spiralia</taxon>
        <taxon>Lophotrochozoa</taxon>
        <taxon>Mollusca</taxon>
        <taxon>Gastropoda</taxon>
        <taxon>Heterobranchia</taxon>
        <taxon>Euthyneura</taxon>
        <taxon>Panpulmonata</taxon>
        <taxon>Eupulmonata</taxon>
        <taxon>Stylommatophora</taxon>
        <taxon>Helicina</taxon>
        <taxon>Helicoidea</taxon>
        <taxon>Geomitridae</taxon>
        <taxon>Candidula</taxon>
    </lineage>
</organism>
<dbReference type="GO" id="GO:1990841">
    <property type="term" value="F:promoter-specific chromatin binding"/>
    <property type="evidence" value="ECO:0007669"/>
    <property type="project" value="TreeGrafter"/>
</dbReference>
<keyword evidence="2" id="KW-0479">Metal-binding</keyword>
<dbReference type="Pfam" id="PF13923">
    <property type="entry name" value="zf-C3HC4_2"/>
    <property type="match status" value="1"/>
</dbReference>
<dbReference type="Gene3D" id="3.30.40.10">
    <property type="entry name" value="Zinc/RING finger domain, C3HC4 (zinc finger)"/>
    <property type="match status" value="1"/>
</dbReference>
<sequence length="138" mass="15673">MYGSKRVAVRDLNPHILCALCGGYLIQATTVIECLHSFCRSCIVNFLETSKVCPICDAQIHKTRPLLNIRPDQTLQSLVYKLVPGLFQDEMRKRREFHATLPESDLEDLSLEERGEASLEKEFKPGDDHVSLVLQLAF</sequence>
<dbReference type="GO" id="GO:0000122">
    <property type="term" value="P:negative regulation of transcription by RNA polymerase II"/>
    <property type="evidence" value="ECO:0007669"/>
    <property type="project" value="TreeGrafter"/>
</dbReference>
<dbReference type="PANTHER" id="PTHR10825">
    <property type="entry name" value="RING FINGER DOMAIN-CONTAINING, POLYCOMB GROUP COMPONENT"/>
    <property type="match status" value="1"/>
</dbReference>
<evidence type="ECO:0000313" key="8">
    <source>
        <dbReference type="EMBL" id="CAG5120075.1"/>
    </source>
</evidence>
<comment type="caution">
    <text evidence="8">The sequence shown here is derived from an EMBL/GenBank/DDBJ whole genome shotgun (WGS) entry which is preliminary data.</text>
</comment>
<name>A0A8S3YWR6_9EUPU</name>
<keyword evidence="3 6" id="KW-0863">Zinc-finger</keyword>
<evidence type="ECO:0000259" key="7">
    <source>
        <dbReference type="PROSITE" id="PS50089"/>
    </source>
</evidence>
<dbReference type="OrthoDB" id="1305878at2759"/>
<feature type="non-terminal residue" evidence="8">
    <location>
        <position position="138"/>
    </location>
</feature>
<dbReference type="InterPro" id="IPR017907">
    <property type="entry name" value="Znf_RING_CS"/>
</dbReference>
<dbReference type="PROSITE" id="PS00518">
    <property type="entry name" value="ZF_RING_1"/>
    <property type="match status" value="1"/>
</dbReference>
<dbReference type="FunFam" id="3.30.40.10:FF:000122">
    <property type="entry name" value="polycomb group RING finger protein 1"/>
    <property type="match status" value="1"/>
</dbReference>
<dbReference type="EMBL" id="CAJHNH020000827">
    <property type="protein sequence ID" value="CAG5120075.1"/>
    <property type="molecule type" value="Genomic_DNA"/>
</dbReference>
<evidence type="ECO:0000256" key="4">
    <source>
        <dbReference type="ARBA" id="ARBA00022833"/>
    </source>
</evidence>
<evidence type="ECO:0000256" key="2">
    <source>
        <dbReference type="ARBA" id="ARBA00022723"/>
    </source>
</evidence>
<protein>
    <recommendedName>
        <fullName evidence="7">RING-type domain-containing protein</fullName>
    </recommendedName>
</protein>
<evidence type="ECO:0000256" key="6">
    <source>
        <dbReference type="PROSITE-ProRule" id="PRU00175"/>
    </source>
</evidence>
<evidence type="ECO:0000256" key="5">
    <source>
        <dbReference type="ARBA" id="ARBA00023242"/>
    </source>
</evidence>
<dbReference type="SUPFAM" id="SSF57850">
    <property type="entry name" value="RING/U-box"/>
    <property type="match status" value="1"/>
</dbReference>
<dbReference type="InterPro" id="IPR001841">
    <property type="entry name" value="Znf_RING"/>
</dbReference>
<proteinExistence type="predicted"/>
<keyword evidence="9" id="KW-1185">Reference proteome</keyword>
<comment type="subcellular location">
    <subcellularLocation>
        <location evidence="1">Nucleus</location>
    </subcellularLocation>
</comment>
<keyword evidence="4" id="KW-0862">Zinc</keyword>
<reference evidence="8" key="1">
    <citation type="submission" date="2021-04" db="EMBL/GenBank/DDBJ databases">
        <authorList>
            <consortium name="Molecular Ecology Group"/>
        </authorList>
    </citation>
    <scope>NUCLEOTIDE SEQUENCE</scope>
</reference>
<evidence type="ECO:0000313" key="9">
    <source>
        <dbReference type="Proteomes" id="UP000678393"/>
    </source>
</evidence>
<keyword evidence="5" id="KW-0539">Nucleus</keyword>
<dbReference type="InterPro" id="IPR013083">
    <property type="entry name" value="Znf_RING/FYVE/PHD"/>
</dbReference>
<evidence type="ECO:0000256" key="1">
    <source>
        <dbReference type="ARBA" id="ARBA00004123"/>
    </source>
</evidence>
<dbReference type="PANTHER" id="PTHR10825:SF29">
    <property type="entry name" value="POLYCOMB GROUP RING FINGER PROTEIN 1"/>
    <property type="match status" value="1"/>
</dbReference>
<dbReference type="AlphaFoldDB" id="A0A8S3YWR6"/>
<evidence type="ECO:0000256" key="3">
    <source>
        <dbReference type="ARBA" id="ARBA00022771"/>
    </source>
</evidence>